<keyword evidence="6" id="KW-0325">Glycoprotein</keyword>
<feature type="compositionally biased region" description="Basic and acidic residues" evidence="8">
    <location>
        <begin position="1718"/>
        <end position="1732"/>
    </location>
</feature>
<feature type="compositionally biased region" description="Basic and acidic residues" evidence="8">
    <location>
        <begin position="1045"/>
        <end position="1055"/>
    </location>
</feature>
<feature type="compositionally biased region" description="Basic and acidic residues" evidence="8">
    <location>
        <begin position="746"/>
        <end position="760"/>
    </location>
</feature>
<feature type="compositionally biased region" description="Low complexity" evidence="8">
    <location>
        <begin position="1649"/>
        <end position="1658"/>
    </location>
</feature>
<evidence type="ECO:0000256" key="1">
    <source>
        <dbReference type="ARBA" id="ARBA00004389"/>
    </source>
</evidence>
<feature type="compositionally biased region" description="Basic and acidic residues" evidence="8">
    <location>
        <begin position="478"/>
        <end position="492"/>
    </location>
</feature>
<evidence type="ECO:0000313" key="11">
    <source>
        <dbReference type="Proteomes" id="UP001165740"/>
    </source>
</evidence>
<feature type="compositionally biased region" description="Basic and acidic residues" evidence="8">
    <location>
        <begin position="1600"/>
        <end position="1618"/>
    </location>
</feature>
<feature type="compositionally biased region" description="Basic and acidic residues" evidence="8">
    <location>
        <begin position="275"/>
        <end position="290"/>
    </location>
</feature>
<feature type="chain" id="PRO_5040900929" evidence="9">
    <location>
        <begin position="26"/>
        <end position="1808"/>
    </location>
</feature>
<feature type="coiled-coil region" evidence="7">
    <location>
        <begin position="1206"/>
        <end position="1401"/>
    </location>
</feature>
<feature type="region of interest" description="Disordered" evidence="8">
    <location>
        <begin position="246"/>
        <end position="763"/>
    </location>
</feature>
<feature type="compositionally biased region" description="Basic and acidic residues" evidence="8">
    <location>
        <begin position="152"/>
        <end position="181"/>
    </location>
</feature>
<feature type="compositionally biased region" description="Basic and acidic residues" evidence="8">
    <location>
        <begin position="456"/>
        <end position="469"/>
    </location>
</feature>
<feature type="compositionally biased region" description="Basic and acidic residues" evidence="8">
    <location>
        <begin position="609"/>
        <end position="621"/>
    </location>
</feature>
<feature type="region of interest" description="Disordered" evidence="8">
    <location>
        <begin position="152"/>
        <end position="210"/>
    </location>
</feature>
<feature type="compositionally biased region" description="Low complexity" evidence="8">
    <location>
        <begin position="328"/>
        <end position="340"/>
    </location>
</feature>
<sequence>MAAYNVFSNFMVLLLFLLSYVKCVAKIEPISNKRLCADKECNVIISKGKALASHLHNHPSLLQFRKDDIIEIKSKSAGDNPRLWGGVCNGQHGYFDRNFVRELQVFVHNPQFLVNTEVKQFGERRKLPPPSEKANRRDHFVKDEKILKDVKEESKISDELEAATDSRDDPAEEQKDPKDSESNTEINQEENLEKKEEENQSDDEPWDTLDNDYFEVDRDRFDTSGFVTRIIDSFRALNQFVKQKLSVESEKAPEGNKDDADAAFLPSPADAVEDTASKKTQVDPDVKVKQANEQPLGEATNEQPSIESTPEKPSVELPNKDLSIEATNEINNPSNASESESAIKEPAMDLSKEKTVERSSDNPSVDLPDKSVDLPDNSKTSLKEESDKSSTTPLNKGSIILPKASSDLVDGDSISDLPPNVNEVNTDEHVDSNAQTQTNEDQEEDQVEEISTQDVEVDHVMKRNEHGSKVGESGKATSTDEKGKFVDRRDDNIFPIDEEEEDGDIGTDIPVYSASSVSKDAGQKEQKTTRNEPQTVEVPTAEYTDQSEDSEDKDADAQLDQQVKEEEDPTAVEEEDDPTAVEEEEDPTTVEEEEDPTTVKEEEDPATESEEKNIIAGEVERLTPTIAAEDVSKNHSDDEDITADAKQVLGSNAALEAEEKQASDKSDKISTNENLAMPKVETEFKNDQSSSENILGTTPNEMESETSSEVRPDTPSGVTPEQGQVDDPLSTNGSKESNHGTLEPTALKKNDKKETDETDQKLNPVDLELFQRDEANVLPGGFEGFLQPSISETHSLDEPSSTPGLDSVVVESLATPPVEEIKSTKTLEDKLETAQEIKPDVPAANIFETIIEAGSTLILDADGNMVTAILPADTVSSVVEVSSSVNKPAVTPTAVVETTESSSMSDAKAAAETRDDVLLHSSVYTEVNSTVVVNTDHHLLDTDTSHIYRSSDFSSRKVLSVNHQPPQHYTEHPHEHKDHDHTDHDHGPHDHNHDHGHHDHDHDIHDHSHHDHPLKQEAAETSPVVEPTLTPELTKTQIANAESSAVKEEPLKEEAGSGTESQNLVSSKEINVDESLQNKVESSTQPSQEYEIPQPPTSDSGEDSMPQDFDSGSTYHSRKMSIDELPEEEPKPQPSEGFLKTMFLFLELPAKFVIERLPPSVQSLLEQEPLGLSPTLTVMVALFSISVLLTACLSSLCSSGGKKSNIRATLDVINELEAKLQLAVKEKENIEDSIKDFKTENIKLKEEMTKQKRDSGKNQTEIHTVQLHNETLKKQVHALEAEMEELRQTASTKQGEVKQTNKKTKEMEKLIKKLEERERNLDQEKQKLMTELRHKEDETASLQSKVSSLADQIGHLQTSKDQLLSEAEDWKEKVTDLKERLEQREEEFKQMQENIMFKDNELEVLKDCFLQLKSFEEGDIDSEDGDVSSERVQEKLSAMMDVSKVNASLRAIDEERNMLANRLQIESEARKELEEQLENSRRSVESSMADKMKAERQCQEAQTKLNVLSSYFKEKEMQLQRELGEHEALKKQNLNKLVSADETTRSMQQEVEILRTQVESLKRELASSERDFRSQIAANEKKAHENWLAARAAERELKESRHEAGVMRQKLTDLERRQVMGPGGLIRPLPTRGLPPPGMLNGPPPPPGMDRSPSRSSLPPLPPHLRDEEFLRRGPPPGIRPPHPEARSPPLPPFKDARSPPPRMPPPGMLDGRSPPPYDRRPPPPHMLDRRSPPFRMPPPDMLPHPMRGGPLPPPHFPRGGSPSSGADSPHLDRADGRYPPPYARNPPFPPDRPSPRGPAPRQQQSQV</sequence>
<feature type="compositionally biased region" description="Basic and acidic residues" evidence="8">
    <location>
        <begin position="521"/>
        <end position="530"/>
    </location>
</feature>
<feature type="compositionally biased region" description="Basic and acidic residues" evidence="8">
    <location>
        <begin position="969"/>
        <end position="1018"/>
    </location>
</feature>
<dbReference type="GeneID" id="106058269"/>
<feature type="compositionally biased region" description="Pro residues" evidence="8">
    <location>
        <begin position="1633"/>
        <end position="1648"/>
    </location>
</feature>
<evidence type="ECO:0000256" key="6">
    <source>
        <dbReference type="ARBA" id="ARBA00023180"/>
    </source>
</evidence>
<feature type="compositionally biased region" description="Basic and acidic residues" evidence="8">
    <location>
        <begin position="246"/>
        <end position="260"/>
    </location>
</feature>
<evidence type="ECO:0000256" key="2">
    <source>
        <dbReference type="ARBA" id="ARBA00022443"/>
    </source>
</evidence>
<dbReference type="GO" id="GO:0005789">
    <property type="term" value="C:endoplasmic reticulum membrane"/>
    <property type="evidence" value="ECO:0007669"/>
    <property type="project" value="UniProtKB-SubCell"/>
</dbReference>
<dbReference type="OrthoDB" id="6022771at2759"/>
<evidence type="ECO:0000256" key="7">
    <source>
        <dbReference type="SAM" id="Coils"/>
    </source>
</evidence>
<keyword evidence="2" id="KW-0728">SH3 domain</keyword>
<dbReference type="OMA" id="FARKIRH"/>
<dbReference type="PANTHER" id="PTHR23158:SF33">
    <property type="entry name" value="TRANSPORT AND GOLGI ORGANIZATION PROTEIN 1"/>
    <property type="match status" value="1"/>
</dbReference>
<dbReference type="SMART" id="SM00326">
    <property type="entry name" value="SH3"/>
    <property type="match status" value="1"/>
</dbReference>
<dbReference type="GO" id="GO:0070971">
    <property type="term" value="C:endoplasmic reticulum exit site"/>
    <property type="evidence" value="ECO:0007669"/>
    <property type="project" value="TreeGrafter"/>
</dbReference>
<evidence type="ECO:0000259" key="10">
    <source>
        <dbReference type="SMART" id="SM00326"/>
    </source>
</evidence>
<dbReference type="InterPro" id="IPR001452">
    <property type="entry name" value="SH3_domain"/>
</dbReference>
<feature type="domain" description="SH3" evidence="10">
    <location>
        <begin position="46"/>
        <end position="104"/>
    </location>
</feature>
<evidence type="ECO:0000313" key="12">
    <source>
        <dbReference type="RefSeq" id="XP_055878809.1"/>
    </source>
</evidence>
<feature type="compositionally biased region" description="Acidic residues" evidence="8">
    <location>
        <begin position="565"/>
        <end position="608"/>
    </location>
</feature>
<dbReference type="PANTHER" id="PTHR23158">
    <property type="entry name" value="MELANOMA INHIBITORY ACTIVITY-RELATED"/>
    <property type="match status" value="1"/>
</dbReference>
<dbReference type="RefSeq" id="XP_055878809.1">
    <property type="nucleotide sequence ID" value="XM_056022834.1"/>
</dbReference>
<dbReference type="InterPro" id="IPR051500">
    <property type="entry name" value="cTAGE_MIA/OTOR"/>
</dbReference>
<evidence type="ECO:0000256" key="3">
    <source>
        <dbReference type="ARBA" id="ARBA00022729"/>
    </source>
</evidence>
<protein>
    <submittedName>
        <fullName evidence="12">Transport and Golgi organization protein 1 homolog isoform X1</fullName>
    </submittedName>
</protein>
<evidence type="ECO:0000256" key="8">
    <source>
        <dbReference type="SAM" id="MobiDB-lite"/>
    </source>
</evidence>
<feature type="compositionally biased region" description="Basic and acidic residues" evidence="8">
    <location>
        <begin position="657"/>
        <end position="670"/>
    </location>
</feature>
<feature type="compositionally biased region" description="Basic and acidic residues" evidence="8">
    <location>
        <begin position="341"/>
        <end position="360"/>
    </location>
</feature>
<evidence type="ECO:0000256" key="9">
    <source>
        <dbReference type="SAM" id="SignalP"/>
    </source>
</evidence>
<evidence type="ECO:0000256" key="4">
    <source>
        <dbReference type="ARBA" id="ARBA00022824"/>
    </source>
</evidence>
<feature type="region of interest" description="Disordered" evidence="8">
    <location>
        <begin position="956"/>
        <end position="1024"/>
    </location>
</feature>
<dbReference type="Gene3D" id="1.20.5.170">
    <property type="match status" value="1"/>
</dbReference>
<feature type="compositionally biased region" description="Acidic residues" evidence="8">
    <location>
        <begin position="199"/>
        <end position="210"/>
    </location>
</feature>
<organism evidence="11 12">
    <name type="scientific">Biomphalaria glabrata</name>
    <name type="common">Bloodfluke planorb</name>
    <name type="synonym">Freshwater snail</name>
    <dbReference type="NCBI Taxonomy" id="6526"/>
    <lineage>
        <taxon>Eukaryota</taxon>
        <taxon>Metazoa</taxon>
        <taxon>Spiralia</taxon>
        <taxon>Lophotrochozoa</taxon>
        <taxon>Mollusca</taxon>
        <taxon>Gastropoda</taxon>
        <taxon>Heterobranchia</taxon>
        <taxon>Euthyneura</taxon>
        <taxon>Panpulmonata</taxon>
        <taxon>Hygrophila</taxon>
        <taxon>Lymnaeoidea</taxon>
        <taxon>Planorbidae</taxon>
        <taxon>Biomphalaria</taxon>
    </lineage>
</organism>
<dbReference type="SUPFAM" id="SSF50044">
    <property type="entry name" value="SH3-domain"/>
    <property type="match status" value="1"/>
</dbReference>
<keyword evidence="5 7" id="KW-0175">Coiled coil</keyword>
<dbReference type="InterPro" id="IPR036028">
    <property type="entry name" value="SH3-like_dom_sf"/>
</dbReference>
<feature type="compositionally biased region" description="Polar residues" evidence="8">
    <location>
        <begin position="687"/>
        <end position="709"/>
    </location>
</feature>
<name>A0A9W2ZV34_BIOGL</name>
<feature type="compositionally biased region" description="Polar residues" evidence="8">
    <location>
        <begin position="1058"/>
        <end position="1088"/>
    </location>
</feature>
<accession>A0A9W2ZV34</accession>
<feature type="compositionally biased region" description="Pro residues" evidence="8">
    <location>
        <begin position="1779"/>
        <end position="1799"/>
    </location>
</feature>
<dbReference type="Proteomes" id="UP001165740">
    <property type="component" value="Chromosome 3"/>
</dbReference>
<dbReference type="Gene3D" id="2.30.30.40">
    <property type="entry name" value="SH3 Domains"/>
    <property type="match status" value="1"/>
</dbReference>
<keyword evidence="11" id="KW-1185">Reference proteome</keyword>
<comment type="subcellular location">
    <subcellularLocation>
        <location evidence="1">Endoplasmic reticulum membrane</location>
        <topology evidence="1">Single-pass membrane protein</topology>
    </subcellularLocation>
</comment>
<feature type="compositionally biased region" description="Acidic residues" evidence="8">
    <location>
        <begin position="496"/>
        <end position="505"/>
    </location>
</feature>
<feature type="compositionally biased region" description="Pro residues" evidence="8">
    <location>
        <begin position="1674"/>
        <end position="1708"/>
    </location>
</feature>
<feature type="signal peptide" evidence="9">
    <location>
        <begin position="1"/>
        <end position="25"/>
    </location>
</feature>
<feature type="region of interest" description="Disordered" evidence="8">
    <location>
        <begin position="121"/>
        <end position="140"/>
    </location>
</feature>
<dbReference type="GO" id="GO:0035459">
    <property type="term" value="P:vesicle cargo loading"/>
    <property type="evidence" value="ECO:0007669"/>
    <property type="project" value="TreeGrafter"/>
</dbReference>
<gene>
    <name evidence="12" type="primary">LOC106058269</name>
</gene>
<feature type="compositionally biased region" description="Acidic residues" evidence="8">
    <location>
        <begin position="545"/>
        <end position="554"/>
    </location>
</feature>
<keyword evidence="3 9" id="KW-0732">Signal</keyword>
<keyword evidence="4" id="KW-0256">Endoplasmic reticulum</keyword>
<feature type="region of interest" description="Disordered" evidence="8">
    <location>
        <begin position="1041"/>
        <end position="1136"/>
    </location>
</feature>
<reference evidence="12" key="1">
    <citation type="submission" date="2025-08" db="UniProtKB">
        <authorList>
            <consortium name="RefSeq"/>
        </authorList>
    </citation>
    <scope>IDENTIFICATION</scope>
</reference>
<dbReference type="GO" id="GO:0009306">
    <property type="term" value="P:protein secretion"/>
    <property type="evidence" value="ECO:0007669"/>
    <property type="project" value="TreeGrafter"/>
</dbReference>
<evidence type="ECO:0000256" key="5">
    <source>
        <dbReference type="ARBA" id="ARBA00023054"/>
    </source>
</evidence>
<proteinExistence type="predicted"/>
<dbReference type="GO" id="GO:0006888">
    <property type="term" value="P:endoplasmic reticulum to Golgi vesicle-mediated transport"/>
    <property type="evidence" value="ECO:0007669"/>
    <property type="project" value="TreeGrafter"/>
</dbReference>
<feature type="region of interest" description="Disordered" evidence="8">
    <location>
        <begin position="1600"/>
        <end position="1808"/>
    </location>
</feature>
<feature type="compositionally biased region" description="Basic and acidic residues" evidence="8">
    <location>
        <begin position="309"/>
        <end position="323"/>
    </location>
</feature>